<keyword evidence="4" id="KW-1185">Reference proteome</keyword>
<dbReference type="Proteomes" id="UP000076078">
    <property type="component" value="Unassembled WGS sequence"/>
</dbReference>
<reference evidence="3 4" key="1">
    <citation type="submission" date="2015-12" db="EMBL/GenBank/DDBJ databases">
        <title>Dictyostelia acquired genes for synthesis and detection of signals that induce cell-type specialization by lateral gene transfer from prokaryotes.</title>
        <authorList>
            <person name="Gloeckner G."/>
            <person name="Schaap P."/>
        </authorList>
    </citation>
    <scope>NUCLEOTIDE SEQUENCE [LARGE SCALE GENOMIC DNA]</scope>
    <source>
        <strain evidence="3 4">TK</strain>
    </source>
</reference>
<keyword evidence="1" id="KW-0812">Transmembrane</keyword>
<feature type="chain" id="PRO_5007593565" evidence="2">
    <location>
        <begin position="17"/>
        <end position="525"/>
    </location>
</feature>
<dbReference type="Gene3D" id="3.40.720.10">
    <property type="entry name" value="Alkaline Phosphatase, subunit A"/>
    <property type="match status" value="1"/>
</dbReference>
<accession>A0A152A3E8</accession>
<name>A0A152A3E8_TIELA</name>
<dbReference type="GO" id="GO:0009897">
    <property type="term" value="C:external side of plasma membrane"/>
    <property type="evidence" value="ECO:0007669"/>
    <property type="project" value="TreeGrafter"/>
</dbReference>
<proteinExistence type="predicted"/>
<dbReference type="InterPro" id="IPR017850">
    <property type="entry name" value="Alkaline_phosphatase_core_sf"/>
</dbReference>
<evidence type="ECO:0000313" key="3">
    <source>
        <dbReference type="EMBL" id="KYR00768.1"/>
    </source>
</evidence>
<dbReference type="OMA" id="QVAAFQI"/>
<dbReference type="InterPro" id="IPR012493">
    <property type="entry name" value="Renin_rcpt"/>
</dbReference>
<dbReference type="OrthoDB" id="18158at2759"/>
<keyword evidence="1" id="KW-0472">Membrane</keyword>
<keyword evidence="2" id="KW-0732">Signal</keyword>
<organism evidence="3 4">
    <name type="scientific">Tieghemostelium lacteum</name>
    <name type="common">Slime mold</name>
    <name type="synonym">Dictyostelium lacteum</name>
    <dbReference type="NCBI Taxonomy" id="361077"/>
    <lineage>
        <taxon>Eukaryota</taxon>
        <taxon>Amoebozoa</taxon>
        <taxon>Evosea</taxon>
        <taxon>Eumycetozoa</taxon>
        <taxon>Dictyostelia</taxon>
        <taxon>Dictyosteliales</taxon>
        <taxon>Raperosteliaceae</taxon>
        <taxon>Tieghemostelium</taxon>
    </lineage>
</organism>
<dbReference type="Pfam" id="PF01663">
    <property type="entry name" value="Phosphodiest"/>
    <property type="match status" value="1"/>
</dbReference>
<feature type="signal peptide" evidence="2">
    <location>
        <begin position="1"/>
        <end position="16"/>
    </location>
</feature>
<dbReference type="AlphaFoldDB" id="A0A152A3E8"/>
<dbReference type="InParanoid" id="A0A152A3E8"/>
<keyword evidence="1" id="KW-1133">Transmembrane helix</keyword>
<dbReference type="GO" id="GO:0038023">
    <property type="term" value="F:signaling receptor activity"/>
    <property type="evidence" value="ECO:0007669"/>
    <property type="project" value="InterPro"/>
</dbReference>
<dbReference type="InterPro" id="IPR002591">
    <property type="entry name" value="Phosphodiest/P_Trfase"/>
</dbReference>
<feature type="transmembrane region" description="Helical" evidence="1">
    <location>
        <begin position="481"/>
        <end position="503"/>
    </location>
</feature>
<protein>
    <submittedName>
        <fullName evidence="3">Uncharacterized protein</fullName>
    </submittedName>
</protein>
<dbReference type="SUPFAM" id="SSF53649">
    <property type="entry name" value="Alkaline phosphatase-like"/>
    <property type="match status" value="1"/>
</dbReference>
<comment type="caution">
    <text evidence="3">The sequence shown here is derived from an EMBL/GenBank/DDBJ whole genome shotgun (WGS) entry which is preliminary data.</text>
</comment>
<gene>
    <name evidence="3" type="ORF">DLAC_02811</name>
</gene>
<evidence type="ECO:0000256" key="2">
    <source>
        <dbReference type="SAM" id="SignalP"/>
    </source>
</evidence>
<evidence type="ECO:0000313" key="4">
    <source>
        <dbReference type="Proteomes" id="UP000076078"/>
    </source>
</evidence>
<evidence type="ECO:0000256" key="1">
    <source>
        <dbReference type="SAM" id="Phobius"/>
    </source>
</evidence>
<sequence length="525" mass="57880">MKSIVVLVLLLITVLAVKSEIKAVINRSGDIIIQTPKDSSSKLFLKGNVYNGNSLTSIQDVEVSNLISHVMGLLPLNNQQKDRSSFPNVSIFNKPKLSLQFNLASISEESIKDDLTFLQNGISIEKTFYPMDSISELATIATGVTPDVHGIVASEWFANGQQKVQAYGKKSQSQSANVADLLSQSFGGKSLILSSSYCKKFTAAMALHQSLSSKNSYGFYSNKGITIENLSQQSSHLSEMILTPGQVETIIYSKAFKEFVLPSDTWSLSLNSGIIQITEDNGKTFYFNLDSDTDRALLTELVMVFHTVQTLQKSEHFHKLALDAVPDMLTFSFTGHKQIGVSHQNPEIQRLALTMINNAMKSTYESLSTVYGGKVACSVVALAPAASHKEYIDRIEQALDNGVSVPLSESFPHVYLPQSQKESQQEICQKVQNAIQELKVHCIESHTYSKVLVNADANTTSSSSYNSQEALEASADTNQVAAFQIFLFFPILWVLFILGGALLMMKISSDAQKDTLLYRNSNRQY</sequence>
<dbReference type="PANTHER" id="PTHR13351">
    <property type="entry name" value="RENIN RECEPTOR"/>
    <property type="match status" value="1"/>
</dbReference>
<dbReference type="EMBL" id="LODT01000013">
    <property type="protein sequence ID" value="KYR00768.1"/>
    <property type="molecule type" value="Genomic_DNA"/>
</dbReference>
<dbReference type="PANTHER" id="PTHR13351:SF1">
    <property type="entry name" value="RENIN RECEPTOR"/>
    <property type="match status" value="1"/>
</dbReference>